<evidence type="ECO:0000256" key="1">
    <source>
        <dbReference type="RuleBase" id="RU000363"/>
    </source>
</evidence>
<name>A0A438AK76_9RHOB</name>
<dbReference type="OrthoDB" id="9785826at2"/>
<dbReference type="GO" id="GO:0016616">
    <property type="term" value="F:oxidoreductase activity, acting on the CH-OH group of donors, NAD or NADP as acceptor"/>
    <property type="evidence" value="ECO:0007669"/>
    <property type="project" value="TreeGrafter"/>
</dbReference>
<dbReference type="Proteomes" id="UP000285908">
    <property type="component" value="Unassembled WGS sequence"/>
</dbReference>
<dbReference type="Pfam" id="PF00106">
    <property type="entry name" value="adh_short"/>
    <property type="match status" value="1"/>
</dbReference>
<evidence type="ECO:0000313" key="4">
    <source>
        <dbReference type="Proteomes" id="UP000285908"/>
    </source>
</evidence>
<dbReference type="PANTHER" id="PTHR45458:SF1">
    <property type="entry name" value="SHORT CHAIN DEHYDROGENASE"/>
    <property type="match status" value="1"/>
</dbReference>
<reference evidence="3 4" key="1">
    <citation type="submission" date="2018-11" db="EMBL/GenBank/DDBJ databases">
        <title>Mesobaculum littorinae gen. nov., sp. nov., isolated from Littorina scabra that represents a novel genus of the order Rhodobacteraceae.</title>
        <authorList>
            <person name="Li F."/>
        </authorList>
    </citation>
    <scope>NUCLEOTIDE SEQUENCE [LARGE SCALE GENOMIC DNA]</scope>
    <source>
        <strain evidence="3 4">M0103</strain>
    </source>
</reference>
<feature type="region of interest" description="Disordered" evidence="2">
    <location>
        <begin position="27"/>
        <end position="82"/>
    </location>
</feature>
<dbReference type="PRINTS" id="PR00080">
    <property type="entry name" value="SDRFAMILY"/>
</dbReference>
<dbReference type="Gene3D" id="3.40.50.720">
    <property type="entry name" value="NAD(P)-binding Rossmann-like Domain"/>
    <property type="match status" value="1"/>
</dbReference>
<evidence type="ECO:0000313" key="3">
    <source>
        <dbReference type="EMBL" id="RVV98967.1"/>
    </source>
</evidence>
<evidence type="ECO:0000256" key="2">
    <source>
        <dbReference type="SAM" id="MobiDB-lite"/>
    </source>
</evidence>
<comment type="caution">
    <text evidence="3">The sequence shown here is derived from an EMBL/GenBank/DDBJ whole genome shotgun (WGS) entry which is preliminary data.</text>
</comment>
<accession>A0A438AK76</accession>
<dbReference type="SUPFAM" id="SSF51735">
    <property type="entry name" value="NAD(P)-binding Rossmann-fold domains"/>
    <property type="match status" value="1"/>
</dbReference>
<keyword evidence="4" id="KW-1185">Reference proteome</keyword>
<organism evidence="3 4">
    <name type="scientific">Mesobaculum littorinae</name>
    <dbReference type="NCBI Taxonomy" id="2486419"/>
    <lineage>
        <taxon>Bacteria</taxon>
        <taxon>Pseudomonadati</taxon>
        <taxon>Pseudomonadota</taxon>
        <taxon>Alphaproteobacteria</taxon>
        <taxon>Rhodobacterales</taxon>
        <taxon>Roseobacteraceae</taxon>
        <taxon>Mesobaculum</taxon>
    </lineage>
</organism>
<dbReference type="InterPro" id="IPR002347">
    <property type="entry name" value="SDR_fam"/>
</dbReference>
<dbReference type="InterPro" id="IPR036291">
    <property type="entry name" value="NAD(P)-bd_dom_sf"/>
</dbReference>
<comment type="similarity">
    <text evidence="1">Belongs to the short-chain dehydrogenases/reductases (SDR) family.</text>
</comment>
<dbReference type="PRINTS" id="PR00081">
    <property type="entry name" value="GDHRDH"/>
</dbReference>
<protein>
    <submittedName>
        <fullName evidence="3">SDR family NAD(P)-dependent oxidoreductase</fullName>
    </submittedName>
</protein>
<proteinExistence type="inferred from homology"/>
<dbReference type="AlphaFoldDB" id="A0A438AK76"/>
<dbReference type="PANTHER" id="PTHR45458">
    <property type="entry name" value="SHORT-CHAIN DEHYDROGENASE/REDUCTASE SDR"/>
    <property type="match status" value="1"/>
</dbReference>
<dbReference type="EMBL" id="RQXX01000002">
    <property type="protein sequence ID" value="RVV98967.1"/>
    <property type="molecule type" value="Genomic_DNA"/>
</dbReference>
<dbReference type="InterPro" id="IPR052184">
    <property type="entry name" value="SDR_enzymes"/>
</dbReference>
<sequence>MTHVVITGASRGVGRALADLYRARGARVTGTSRRGSPEGVLPGSPAQDGPAQDGPAQDGPAQDGPAQDGPAQDGTAQDASPEPVAPVLLPLDLTDPAAPAALAERLGADPIDLLVCNAGMFADRHDTVAGGYPAPLWAEEFQVNVTGAFLTVQALLPQLRAGKGRIALISSQMASDAAPGGNALIYRATKAALLNLGRNLAVALEGDGIAVGIYHPGWVRTDMGGAGAAISASESAEGLAARFDALSPETSGAFLTWDGRPHAH</sequence>
<gene>
    <name evidence="3" type="ORF">EKE94_08790</name>
</gene>